<evidence type="ECO:0000256" key="1">
    <source>
        <dbReference type="SAM" id="MobiDB-lite"/>
    </source>
</evidence>
<comment type="caution">
    <text evidence="2">The sequence shown here is derived from an EMBL/GenBank/DDBJ whole genome shotgun (WGS) entry which is preliminary data.</text>
</comment>
<sequence>MSNFYFKKRVIQRIKLESTYKSKKYNKKSDKFEIAKAKKIEKRKTKTRLDERTKKDGRLEKNNLTIELKIILLEKKGKGQNREKKKKEKRQNRKKEKKGKGQNRIKDTFNFDHKNNNRVIWVNLNYKDELTKFRPYLIKSIIPFGKKLFLFELLTITSKDWKADFKYKIESNPQCFKKDVASFIYLNTLVYMKAKKKDLKSLFKCDCKNCLDKEEYNLIIAGISSKKVKRIEIDEIIQI</sequence>
<evidence type="ECO:0000313" key="2">
    <source>
        <dbReference type="EMBL" id="CAG8792558.1"/>
    </source>
</evidence>
<proteinExistence type="predicted"/>
<dbReference type="Proteomes" id="UP000789901">
    <property type="component" value="Unassembled WGS sequence"/>
</dbReference>
<protein>
    <submittedName>
        <fullName evidence="2">38579_t:CDS:1</fullName>
    </submittedName>
</protein>
<organism evidence="2 3">
    <name type="scientific">Gigaspora margarita</name>
    <dbReference type="NCBI Taxonomy" id="4874"/>
    <lineage>
        <taxon>Eukaryota</taxon>
        <taxon>Fungi</taxon>
        <taxon>Fungi incertae sedis</taxon>
        <taxon>Mucoromycota</taxon>
        <taxon>Glomeromycotina</taxon>
        <taxon>Glomeromycetes</taxon>
        <taxon>Diversisporales</taxon>
        <taxon>Gigasporaceae</taxon>
        <taxon>Gigaspora</taxon>
    </lineage>
</organism>
<name>A0ABN7VQ58_GIGMA</name>
<gene>
    <name evidence="2" type="ORF">GMARGA_LOCUS21473</name>
</gene>
<accession>A0ABN7VQ58</accession>
<reference evidence="2 3" key="1">
    <citation type="submission" date="2021-06" db="EMBL/GenBank/DDBJ databases">
        <authorList>
            <person name="Kallberg Y."/>
            <person name="Tangrot J."/>
            <person name="Rosling A."/>
        </authorList>
    </citation>
    <scope>NUCLEOTIDE SEQUENCE [LARGE SCALE GENOMIC DNA]</scope>
    <source>
        <strain evidence="2 3">120-4 pot B 10/14</strain>
    </source>
</reference>
<dbReference type="EMBL" id="CAJVQB010019865">
    <property type="protein sequence ID" value="CAG8792558.1"/>
    <property type="molecule type" value="Genomic_DNA"/>
</dbReference>
<keyword evidence="3" id="KW-1185">Reference proteome</keyword>
<feature type="region of interest" description="Disordered" evidence="1">
    <location>
        <begin position="77"/>
        <end position="108"/>
    </location>
</feature>
<evidence type="ECO:0000313" key="3">
    <source>
        <dbReference type="Proteomes" id="UP000789901"/>
    </source>
</evidence>
<feature type="compositionally biased region" description="Basic residues" evidence="1">
    <location>
        <begin position="83"/>
        <end position="103"/>
    </location>
</feature>